<evidence type="ECO:0000256" key="6">
    <source>
        <dbReference type="ARBA" id="ARBA00022692"/>
    </source>
</evidence>
<dbReference type="EC" id="2.5.1.47" evidence="4"/>
<dbReference type="InterPro" id="IPR001216">
    <property type="entry name" value="P-phosphate_BS"/>
</dbReference>
<dbReference type="GO" id="GO:0004124">
    <property type="term" value="F:cysteine synthase activity"/>
    <property type="evidence" value="ECO:0007669"/>
    <property type="project" value="UniProtKB-EC"/>
</dbReference>
<dbReference type="OrthoDB" id="10259545at2759"/>
<evidence type="ECO:0000256" key="13">
    <source>
        <dbReference type="SAM" id="Phobius"/>
    </source>
</evidence>
<name>A0A9P6NF32_9BASI</name>
<sequence length="400" mass="44087">MTQQTSLWFSPSFGLATTLAGLSLSLIYTFISLPTRRRKKVEGDLTKLIGQTPILRINSLSQITGCEIWGKCEFLNPGGSVKDRVALKIIREAERQGSISPHASPKWKIFEGTSGSTGISLALVARALGYETEIVLPDDTAHEKIELIEKMGGTVIKVRPVSIVHASHYVNLARQRALDYKPTDESGQTVSRGFFLNQFDNLINSQAHYESTGPEIWEQTGGQIDVFVSGAGTGGTMAGVGSYLRYQKPELDIILADPLGSGLFHKVKEGVMYSSTEAEGKRRRHQVDTIVEGIGLNRSTQNFEKALPQINDAIQVTDQEAIKMSRYLVIHDGLFIGSSAAVNLVACVKLAKRSNSKLKIVTILCDGGQRHLSKFWNDDYLKRIGIDTIVEDDFNLLEYL</sequence>
<dbReference type="Gene3D" id="3.40.50.1100">
    <property type="match status" value="2"/>
</dbReference>
<keyword evidence="5" id="KW-0808">Transferase</keyword>
<comment type="catalytic activity">
    <reaction evidence="11">
        <text>O-acetyl-L-serine + hydrogen sulfide = L-cysteine + acetate</text>
        <dbReference type="Rhea" id="RHEA:14829"/>
        <dbReference type="ChEBI" id="CHEBI:29919"/>
        <dbReference type="ChEBI" id="CHEBI:30089"/>
        <dbReference type="ChEBI" id="CHEBI:35235"/>
        <dbReference type="ChEBI" id="CHEBI:58340"/>
        <dbReference type="EC" id="2.5.1.47"/>
    </reaction>
</comment>
<feature type="transmembrane region" description="Helical" evidence="13">
    <location>
        <begin position="12"/>
        <end position="31"/>
    </location>
</feature>
<evidence type="ECO:0000256" key="4">
    <source>
        <dbReference type="ARBA" id="ARBA00012681"/>
    </source>
</evidence>
<evidence type="ECO:0000256" key="10">
    <source>
        <dbReference type="ARBA" id="ARBA00023136"/>
    </source>
</evidence>
<dbReference type="Pfam" id="PF00291">
    <property type="entry name" value="PALP"/>
    <property type="match status" value="1"/>
</dbReference>
<gene>
    <name evidence="15" type="ORF">CROQUDRAFT_672193</name>
</gene>
<dbReference type="PANTHER" id="PTHR10314">
    <property type="entry name" value="CYSTATHIONINE BETA-SYNTHASE"/>
    <property type="match status" value="1"/>
</dbReference>
<dbReference type="GO" id="GO:0006535">
    <property type="term" value="P:cysteine biosynthetic process from serine"/>
    <property type="evidence" value="ECO:0007669"/>
    <property type="project" value="InterPro"/>
</dbReference>
<keyword evidence="7" id="KW-1000">Mitochondrion outer membrane</keyword>
<dbReference type="EMBL" id="MU167289">
    <property type="protein sequence ID" value="KAG0144778.1"/>
    <property type="molecule type" value="Genomic_DNA"/>
</dbReference>
<dbReference type="SUPFAM" id="SSF53686">
    <property type="entry name" value="Tryptophan synthase beta subunit-like PLP-dependent enzymes"/>
    <property type="match status" value="1"/>
</dbReference>
<feature type="domain" description="Tryptophan synthase beta chain-like PALP" evidence="14">
    <location>
        <begin position="46"/>
        <end position="366"/>
    </location>
</feature>
<reference evidence="15" key="1">
    <citation type="submission" date="2013-11" db="EMBL/GenBank/DDBJ databases">
        <title>Genome sequence of the fusiform rust pathogen reveals effectors for host alternation and coevolution with pine.</title>
        <authorList>
            <consortium name="DOE Joint Genome Institute"/>
            <person name="Smith K."/>
            <person name="Pendleton A."/>
            <person name="Kubisiak T."/>
            <person name="Anderson C."/>
            <person name="Salamov A."/>
            <person name="Aerts A."/>
            <person name="Riley R."/>
            <person name="Clum A."/>
            <person name="Lindquist E."/>
            <person name="Ence D."/>
            <person name="Campbell M."/>
            <person name="Kronenberg Z."/>
            <person name="Feau N."/>
            <person name="Dhillon B."/>
            <person name="Hamelin R."/>
            <person name="Burleigh J."/>
            <person name="Smith J."/>
            <person name="Yandell M."/>
            <person name="Nelson C."/>
            <person name="Grigoriev I."/>
            <person name="Davis J."/>
        </authorList>
    </citation>
    <scope>NUCLEOTIDE SEQUENCE</scope>
    <source>
        <strain evidence="15">G11</strain>
    </source>
</reference>
<proteinExistence type="inferred from homology"/>
<comment type="similarity">
    <text evidence="3">Belongs to the cysteine synthase/cystathionine beta-synthase family.</text>
</comment>
<dbReference type="InterPro" id="IPR036052">
    <property type="entry name" value="TrpB-like_PALP_sf"/>
</dbReference>
<evidence type="ECO:0000256" key="11">
    <source>
        <dbReference type="ARBA" id="ARBA00047931"/>
    </source>
</evidence>
<dbReference type="InterPro" id="IPR050214">
    <property type="entry name" value="Cys_Synth/Cystath_Beta-Synth"/>
</dbReference>
<comment type="subcellular location">
    <subcellularLocation>
        <location evidence="2">Mitochondrion outer membrane</location>
        <topology evidence="2">Single-pass membrane protein</topology>
    </subcellularLocation>
</comment>
<evidence type="ECO:0000256" key="8">
    <source>
        <dbReference type="ARBA" id="ARBA00022989"/>
    </source>
</evidence>
<keyword evidence="8 13" id="KW-1133">Transmembrane helix</keyword>
<dbReference type="PROSITE" id="PS00901">
    <property type="entry name" value="CYS_SYNTHASE"/>
    <property type="match status" value="1"/>
</dbReference>
<evidence type="ECO:0000256" key="3">
    <source>
        <dbReference type="ARBA" id="ARBA00007103"/>
    </source>
</evidence>
<dbReference type="CDD" id="cd01561">
    <property type="entry name" value="CBS_like"/>
    <property type="match status" value="1"/>
</dbReference>
<evidence type="ECO:0000256" key="7">
    <source>
        <dbReference type="ARBA" id="ARBA00022787"/>
    </source>
</evidence>
<evidence type="ECO:0000256" key="5">
    <source>
        <dbReference type="ARBA" id="ARBA00022679"/>
    </source>
</evidence>
<evidence type="ECO:0000259" key="14">
    <source>
        <dbReference type="Pfam" id="PF00291"/>
    </source>
</evidence>
<evidence type="ECO:0000313" key="15">
    <source>
        <dbReference type="EMBL" id="KAG0144778.1"/>
    </source>
</evidence>
<evidence type="ECO:0000256" key="2">
    <source>
        <dbReference type="ARBA" id="ARBA00004572"/>
    </source>
</evidence>
<evidence type="ECO:0000256" key="1">
    <source>
        <dbReference type="ARBA" id="ARBA00001933"/>
    </source>
</evidence>
<evidence type="ECO:0000313" key="16">
    <source>
        <dbReference type="Proteomes" id="UP000886653"/>
    </source>
</evidence>
<accession>A0A9P6NF32</accession>
<dbReference type="FunFam" id="3.40.50.1100:FF:000096">
    <property type="entry name" value="Related to cysteine synthase"/>
    <property type="match status" value="1"/>
</dbReference>
<comment type="caution">
    <text evidence="15">The sequence shown here is derived from an EMBL/GenBank/DDBJ whole genome shotgun (WGS) entry which is preliminary data.</text>
</comment>
<dbReference type="Proteomes" id="UP000886653">
    <property type="component" value="Unassembled WGS sequence"/>
</dbReference>
<comment type="cofactor">
    <cofactor evidence="1">
        <name>pyridoxal 5'-phosphate</name>
        <dbReference type="ChEBI" id="CHEBI:597326"/>
    </cofactor>
</comment>
<protein>
    <recommendedName>
        <fullName evidence="4">cysteine synthase</fullName>
        <ecNumber evidence="4">2.5.1.47</ecNumber>
    </recommendedName>
    <alternativeName>
        <fullName evidence="12">Cysteine synthase-like protein</fullName>
    </alternativeName>
</protein>
<dbReference type="InterPro" id="IPR001926">
    <property type="entry name" value="TrpB-like_PALP"/>
</dbReference>
<dbReference type="GO" id="GO:0005741">
    <property type="term" value="C:mitochondrial outer membrane"/>
    <property type="evidence" value="ECO:0007669"/>
    <property type="project" value="UniProtKB-SubCell"/>
</dbReference>
<evidence type="ECO:0000256" key="12">
    <source>
        <dbReference type="ARBA" id="ARBA00078545"/>
    </source>
</evidence>
<keyword evidence="6 13" id="KW-0812">Transmembrane</keyword>
<keyword evidence="16" id="KW-1185">Reference proteome</keyword>
<keyword evidence="9" id="KW-0496">Mitochondrion</keyword>
<dbReference type="AlphaFoldDB" id="A0A9P6NF32"/>
<organism evidence="15 16">
    <name type="scientific">Cronartium quercuum f. sp. fusiforme G11</name>
    <dbReference type="NCBI Taxonomy" id="708437"/>
    <lineage>
        <taxon>Eukaryota</taxon>
        <taxon>Fungi</taxon>
        <taxon>Dikarya</taxon>
        <taxon>Basidiomycota</taxon>
        <taxon>Pucciniomycotina</taxon>
        <taxon>Pucciniomycetes</taxon>
        <taxon>Pucciniales</taxon>
        <taxon>Coleosporiaceae</taxon>
        <taxon>Cronartium</taxon>
    </lineage>
</organism>
<keyword evidence="10 13" id="KW-0472">Membrane</keyword>
<evidence type="ECO:0000256" key="9">
    <source>
        <dbReference type="ARBA" id="ARBA00023128"/>
    </source>
</evidence>